<evidence type="ECO:0000256" key="1">
    <source>
        <dbReference type="SAM" id="SignalP"/>
    </source>
</evidence>
<reference evidence="2" key="3">
    <citation type="journal article" date="2004" name="Nature">
        <title>Finishing the euchromatic sequence of the human genome.</title>
        <authorList>
            <consortium name="International Human Genome Sequencing Consortium"/>
        </authorList>
    </citation>
    <scope>NUCLEOTIDE SEQUENCE [LARGE SCALE GENOMIC DNA]</scope>
</reference>
<dbReference type="GeneTree" id="ENSGT00940000160119"/>
<reference evidence="2" key="4">
    <citation type="submission" date="2025-05" db="UniProtKB">
        <authorList>
            <consortium name="Ensembl"/>
        </authorList>
    </citation>
    <scope>IDENTIFICATION</scope>
</reference>
<dbReference type="OrthoDB" id="365605at2759"/>
<dbReference type="Proteomes" id="UP000005640">
    <property type="component" value="Chromosome 6"/>
</dbReference>
<dbReference type="EMBL" id="AL512299">
    <property type="status" value="NOT_ANNOTATED_CDS"/>
    <property type="molecule type" value="Genomic_DNA"/>
</dbReference>
<dbReference type="OpenTargets" id="ENSG00000112761"/>
<dbReference type="EMBL" id="Z99289">
    <property type="status" value="NOT_ANNOTATED_CDS"/>
    <property type="molecule type" value="Genomic_DNA"/>
</dbReference>
<keyword evidence="3" id="KW-1185">Reference proteome</keyword>
<gene>
    <name evidence="2" type="primary">CCN6</name>
</gene>
<sequence>MQGLLFSTLLLAGLAQVMAPKPPFAMFEQRHAFLYIFIAEPKAQPGTVRETVSLHASSRRRLNFPLLFAKCAKSPWKNEF</sequence>
<dbReference type="Bgee" id="ENSG00000112761">
    <property type="expression patterns" value="Expressed in tibia and 104 other cell types or tissues"/>
</dbReference>
<keyword evidence="1" id="KW-0732">Signal</keyword>
<dbReference type="Antibodypedia" id="32438">
    <property type="antibodies" value="182 antibodies from 25 providers"/>
</dbReference>
<dbReference type="Ensembl" id="ENST00000483439.1">
    <property type="protein sequence ID" value="ENSP00000501523.1"/>
    <property type="gene ID" value="ENSG00000112761.22"/>
</dbReference>
<dbReference type="HGNC" id="HGNC:12771">
    <property type="gene designation" value="CCN6"/>
</dbReference>
<proteinExistence type="predicted"/>
<evidence type="ECO:0000313" key="3">
    <source>
        <dbReference type="Proteomes" id="UP000005640"/>
    </source>
</evidence>
<feature type="signal peptide" evidence="1">
    <location>
        <begin position="1"/>
        <end position="19"/>
    </location>
</feature>
<reference evidence="2" key="1">
    <citation type="journal article" date="2001" name="Nature">
        <title>Initial sequencing and analysis of the human genome.</title>
        <authorList>
            <consortium name="International Human Genome Sequencing Consortium"/>
            <person name="Lander E.S."/>
            <person name="Linton L.M."/>
            <person name="Birren B."/>
            <person name="Nusbaum C."/>
            <person name="Zody M.C."/>
            <person name="Baldwin J."/>
            <person name="Devon K."/>
            <person name="Dewar K."/>
            <person name="Doyle M."/>
            <person name="FitzHugh W."/>
            <person name="Funke R."/>
            <person name="Gage D."/>
            <person name="Harris K."/>
            <person name="Heaford A."/>
            <person name="Howland J."/>
            <person name="Kann L."/>
            <person name="Lehoczky J."/>
            <person name="LeVine R."/>
            <person name="McEwan P."/>
            <person name="McKernan K."/>
            <person name="Meldrim J."/>
            <person name="Mesirov J.P."/>
            <person name="Miranda C."/>
            <person name="Morris W."/>
            <person name="Naylor J."/>
            <person name="Raymond C."/>
            <person name="Rosetti M."/>
            <person name="Santos R."/>
            <person name="Sheridan A."/>
            <person name="Sougnez C."/>
            <person name="Stange-Thomann N."/>
            <person name="Stojanovic N."/>
            <person name="Subramanian A."/>
            <person name="Wyman D."/>
            <person name="Rogers J."/>
            <person name="Sulston J."/>
            <person name="Ainscough R."/>
            <person name="Beck S."/>
            <person name="Bentley D."/>
            <person name="Burton J."/>
            <person name="Clee C."/>
            <person name="Carter N."/>
            <person name="Coulson A."/>
            <person name="Deadman R."/>
            <person name="Deloukas P."/>
            <person name="Dunham A."/>
            <person name="Dunham I."/>
            <person name="Durbin R."/>
            <person name="French L."/>
            <person name="Grafham D."/>
            <person name="Gregory S."/>
            <person name="Hubbard T."/>
            <person name="Humphray S."/>
            <person name="Hunt A."/>
            <person name="Jones M."/>
            <person name="Lloyd C."/>
            <person name="McMurray A."/>
            <person name="Matthews L."/>
            <person name="Mercer S."/>
            <person name="Milne S."/>
            <person name="Mullikin J.C."/>
            <person name="Mungall A."/>
            <person name="Plumb R."/>
            <person name="Ross M."/>
            <person name="Shownkeen R."/>
            <person name="Sims S."/>
            <person name="Waterston R.H."/>
            <person name="Wilson R.K."/>
            <person name="Hillier L.W."/>
            <person name="McPherson J.D."/>
            <person name="Marra M.A."/>
            <person name="Mardis E.R."/>
            <person name="Fulton L.A."/>
            <person name="Chinwalla A.T."/>
            <person name="Pepin K.H."/>
            <person name="Gish W.R."/>
            <person name="Chissoe S.L."/>
            <person name="Wendl M.C."/>
            <person name="Delehaunty K.D."/>
            <person name="Miner T.L."/>
            <person name="Delehaunty A."/>
            <person name="Kramer J.B."/>
            <person name="Cook L.L."/>
            <person name="Fulton R.S."/>
            <person name="Johnson D.L."/>
            <person name="Minx P.J."/>
            <person name="Clifton S.W."/>
            <person name="Hawkins T."/>
            <person name="Branscomb E."/>
            <person name="Predki P."/>
            <person name="Richardson P."/>
            <person name="Wenning S."/>
            <person name="Slezak T."/>
            <person name="Doggett N."/>
            <person name="Cheng J.F."/>
            <person name="Olsen A."/>
            <person name="Lucas S."/>
            <person name="Elkin C."/>
            <person name="Uberbacher E."/>
            <person name="Frazier M."/>
            <person name="Gibbs R.A."/>
            <person name="Muzny D.M."/>
            <person name="Scherer S.E."/>
            <person name="Bouck J.B."/>
            <person name="Sodergren E.J."/>
            <person name="Worley K.C."/>
            <person name="Rives C.M."/>
            <person name="Gorrell J.H."/>
            <person name="Metzker M.L."/>
            <person name="Naylor S.L."/>
            <person name="Kucherlapati R.S."/>
            <person name="Nelson D.L."/>
            <person name="Weinstock G.M."/>
            <person name="Sakaki Y."/>
            <person name="Fujiyama A."/>
            <person name="Hattori M."/>
            <person name="Yada T."/>
            <person name="Toyoda A."/>
            <person name="Itoh T."/>
            <person name="Kawagoe C."/>
            <person name="Watanabe H."/>
            <person name="Totoki Y."/>
            <person name="Taylor T."/>
            <person name="Weissenbach J."/>
            <person name="Heilig R."/>
            <person name="Saurin W."/>
            <person name="Artiguenave F."/>
            <person name="Brottier P."/>
            <person name="Bruls T."/>
            <person name="Pelletier E."/>
            <person name="Robert C."/>
            <person name="Wincker P."/>
            <person name="Smith D.R."/>
            <person name="Doucette-Stamm L."/>
            <person name="Rubenfield M."/>
            <person name="Weinstock K."/>
            <person name="Lee H.M."/>
            <person name="Dubois J."/>
            <person name="Rosenthal A."/>
            <person name="Platzer M."/>
            <person name="Nyakatura G."/>
            <person name="Taudien S."/>
            <person name="Rump A."/>
            <person name="Yang H."/>
            <person name="Yu J."/>
            <person name="Wang J."/>
            <person name="Huang G."/>
            <person name="Gu J."/>
            <person name="Hood L."/>
            <person name="Rowen L."/>
            <person name="Madan A."/>
            <person name="Qin S."/>
            <person name="Davis R.W."/>
            <person name="Federspiel N.A."/>
            <person name="Abola A.P."/>
            <person name="Proctor M.J."/>
            <person name="Myers R.M."/>
            <person name="Schmutz J."/>
            <person name="Dickson M."/>
            <person name="Grimwood J."/>
            <person name="Cox D.R."/>
            <person name="Olson M.V."/>
            <person name="Kaul R."/>
            <person name="Raymond C."/>
            <person name="Shimizu N."/>
            <person name="Kawasaki K."/>
            <person name="Minoshima S."/>
            <person name="Evans G.A."/>
            <person name="Athanasiou M."/>
            <person name="Schultz R."/>
            <person name="Roe B.A."/>
            <person name="Chen F."/>
            <person name="Pan H."/>
            <person name="Ramser J."/>
            <person name="Lehrach H."/>
            <person name="Reinhardt R."/>
            <person name="McCombie W.R."/>
            <person name="de la Bastide M."/>
            <person name="Dedhia N."/>
            <person name="Blocker H."/>
            <person name="Hornischer K."/>
            <person name="Nordsiek G."/>
            <person name="Agarwala R."/>
            <person name="Aravind L."/>
            <person name="Bailey J.A."/>
            <person name="Bateman A."/>
            <person name="Batzoglou S."/>
            <person name="Birney E."/>
            <person name="Bork P."/>
            <person name="Brown D.G."/>
            <person name="Burge C.B."/>
            <person name="Cerutti L."/>
            <person name="Chen H.C."/>
            <person name="Church D."/>
            <person name="Clamp M."/>
            <person name="Copley R.R."/>
            <person name="Doerks T."/>
            <person name="Eddy S.R."/>
            <person name="Eichler E.E."/>
            <person name="Furey T.S."/>
            <person name="Galagan J."/>
            <person name="Gilbert J.G."/>
            <person name="Harmon C."/>
            <person name="Hayashizaki Y."/>
            <person name="Haussler D."/>
            <person name="Hermjakob H."/>
            <person name="Hokamp K."/>
            <person name="Jang W."/>
            <person name="Johnson L.S."/>
            <person name="Jones T.A."/>
            <person name="Kasif S."/>
            <person name="Kaspryzk A."/>
            <person name="Kennedy S."/>
            <person name="Kent W.J."/>
            <person name="Kitts P."/>
            <person name="Koonin E.V."/>
            <person name="Korf I."/>
            <person name="Kulp D."/>
            <person name="Lancet D."/>
            <person name="Lowe T.M."/>
            <person name="McLysaght A."/>
            <person name="Mikkelsen T."/>
            <person name="Moran J.V."/>
            <person name="Mulder N."/>
            <person name="Pollara V.J."/>
            <person name="Ponting C.P."/>
            <person name="Schuler G."/>
            <person name="Schultz J."/>
            <person name="Slater G."/>
            <person name="Smit A.F."/>
            <person name="Stupka E."/>
            <person name="Szustakowski J."/>
            <person name="Thierry-Mieg D."/>
            <person name="Thierry-Mieg J."/>
            <person name="Wagner L."/>
            <person name="Wallis J."/>
            <person name="Wheeler R."/>
            <person name="Williams A."/>
            <person name="Wolf Y.I."/>
            <person name="Wolfe K.H."/>
            <person name="Yang S.P."/>
            <person name="Yeh R.F."/>
            <person name="Collins F."/>
            <person name="Guyer M.S."/>
            <person name="Peterson J."/>
            <person name="Felsenfeld A."/>
            <person name="Wetterstrand K.A."/>
            <person name="Patrinos A."/>
            <person name="Morgan M.J."/>
            <person name="de Jong P."/>
            <person name="Catanese J.J."/>
            <person name="Osoegawa K."/>
            <person name="Shizuya H."/>
            <person name="Choi S."/>
            <person name="Chen Y.J."/>
        </authorList>
    </citation>
    <scope>NUCLEOTIDE SEQUENCE [LARGE SCALE GENOMIC DNA]</scope>
</reference>
<reference evidence="2 3" key="2">
    <citation type="journal article" date="2003" name="Nature">
        <title>The DNA sequence and analysis of human chromosome 6.</title>
        <authorList>
            <person name="Mungall A.J."/>
            <person name="Palmer S.A."/>
            <person name="Sims S.K."/>
            <person name="Edwards C.A."/>
            <person name="Ashurst J.L."/>
            <person name="Wilming L."/>
            <person name="Jones M.C."/>
            <person name="Horton R."/>
            <person name="Hunt S.E."/>
            <person name="Scott C.E."/>
            <person name="Gilbert J.G."/>
            <person name="Clamp M.E."/>
            <person name="Bethel G."/>
            <person name="Milne S."/>
            <person name="Ainscough R."/>
            <person name="Almeida J.P."/>
            <person name="Ambrose K.D."/>
            <person name="Andrews T.D."/>
            <person name="Ashwell R.I."/>
            <person name="Babbage A.K."/>
            <person name="Bagguley C.L."/>
            <person name="Bailey J."/>
            <person name="Banerjee R."/>
            <person name="Barker D.J."/>
            <person name="Barlow K.F."/>
            <person name="Bates K."/>
            <person name="Beare D.M."/>
            <person name="Beasley H."/>
            <person name="Beasley O."/>
            <person name="Bird C.P."/>
            <person name="Blakey S."/>
            <person name="Bray-Allen S."/>
            <person name="Brook J."/>
            <person name="Brown A.J."/>
            <person name="Brown J.Y."/>
            <person name="Burford D.C."/>
            <person name="Burrill W."/>
            <person name="Burton J."/>
            <person name="Carder C."/>
            <person name="Carter N.P."/>
            <person name="Chapman J.C."/>
            <person name="Clark S.Y."/>
            <person name="Clark G."/>
            <person name="Clee C.M."/>
            <person name="Clegg S."/>
            <person name="Cobley V."/>
            <person name="Collier R.E."/>
            <person name="Collins J.E."/>
            <person name="Colman L.K."/>
            <person name="Corby N.R."/>
            <person name="Coville G.J."/>
            <person name="Culley K.M."/>
            <person name="Dhami P."/>
            <person name="Davies J."/>
            <person name="Dunn M."/>
            <person name="Earthrowl M.E."/>
            <person name="Ellington A.E."/>
            <person name="Evans K.A."/>
            <person name="Faulkner L."/>
            <person name="Francis M.D."/>
            <person name="Frankish A."/>
            <person name="Frankland J."/>
            <person name="French L."/>
            <person name="Garner P."/>
            <person name="Garnett J."/>
            <person name="Ghori M.J."/>
            <person name="Gilby L.M."/>
            <person name="Gillson C.J."/>
            <person name="Glithero R.J."/>
            <person name="Grafham D.V."/>
            <person name="Grant M."/>
            <person name="Gribble S."/>
            <person name="Griffiths C."/>
            <person name="Griffiths M."/>
            <person name="Hall R."/>
            <person name="Halls K.S."/>
            <person name="Hammond S."/>
            <person name="Harley J.L."/>
            <person name="Hart E.A."/>
            <person name="Heath P.D."/>
            <person name="Heathcott R."/>
            <person name="Holmes S.J."/>
            <person name="Howden P.J."/>
            <person name="Howe K.L."/>
            <person name="Howell G.R."/>
            <person name="Huckle E."/>
            <person name="Humphray S.J."/>
            <person name="Humphries M.D."/>
            <person name="Hunt A.R."/>
            <person name="Johnson C.M."/>
            <person name="Joy A.A."/>
            <person name="Kay M."/>
            <person name="Keenan S.J."/>
            <person name="Kimberley A.M."/>
            <person name="King A."/>
            <person name="Laird G.K."/>
            <person name="Langford C."/>
            <person name="Lawlor S."/>
            <person name="Leongamornlert D.A."/>
            <person name="Leversha M."/>
            <person name="Lloyd C.R."/>
            <person name="Lloyd D.M."/>
            <person name="Loveland J.E."/>
            <person name="Lovell J."/>
            <person name="Martin S."/>
            <person name="Mashreghi-Mohammadi M."/>
            <person name="Maslen G.L."/>
            <person name="Matthews L."/>
            <person name="McCann O.T."/>
            <person name="McLaren S.J."/>
            <person name="McLay K."/>
            <person name="McMurray A."/>
            <person name="Moore M.J."/>
            <person name="Mullikin J.C."/>
            <person name="Niblett D."/>
            <person name="Nickerson T."/>
            <person name="Novik K.L."/>
            <person name="Oliver K."/>
            <person name="Overton-Larty E.K."/>
            <person name="Parker A."/>
            <person name="Patel R."/>
            <person name="Pearce A.V."/>
            <person name="Peck A.I."/>
            <person name="Phillimore B."/>
            <person name="Phillips S."/>
            <person name="Plumb R.W."/>
            <person name="Porter K.M."/>
            <person name="Ramsey Y."/>
            <person name="Ranby S.A."/>
            <person name="Rice C.M."/>
            <person name="Ross M.T."/>
            <person name="Searle S.M."/>
            <person name="Sehra H.K."/>
            <person name="Sheridan E."/>
            <person name="Skuce C.D."/>
            <person name="Smith S."/>
            <person name="Smith M."/>
            <person name="Spraggon L."/>
            <person name="Squares S.L."/>
            <person name="Steward C.A."/>
            <person name="Sycamore N."/>
            <person name="Tamlyn-Hall G."/>
            <person name="Tester J."/>
            <person name="Theaker A.J."/>
            <person name="Thomas D.W."/>
            <person name="Thorpe A."/>
            <person name="Tracey A."/>
            <person name="Tromans A."/>
            <person name="Tubby B."/>
            <person name="Wall M."/>
            <person name="Wallis J.M."/>
            <person name="West A.P."/>
            <person name="White S.S."/>
            <person name="Whitehead S.L."/>
            <person name="Whittaker H."/>
            <person name="Wild A."/>
            <person name="Willey D.J."/>
            <person name="Wilmer T.E."/>
            <person name="Wood J.M."/>
            <person name="Wray P.W."/>
            <person name="Wyatt J.C."/>
            <person name="Young L."/>
            <person name="Younger R.M."/>
            <person name="Bentley D.R."/>
            <person name="Coulson A."/>
            <person name="Durbin R."/>
            <person name="Hubbard T."/>
            <person name="Sulston J.E."/>
            <person name="Dunham I."/>
            <person name="Rogers J."/>
            <person name="Beck S."/>
        </authorList>
    </citation>
    <scope>NUCLEOTIDE SEQUENCE [LARGE SCALE GENOMIC DNA]</scope>
</reference>
<feature type="chain" id="PRO_5044633740" evidence="1">
    <location>
        <begin position="20"/>
        <end position="80"/>
    </location>
</feature>
<dbReference type="Ensembl" id="ENST00000674325.1">
    <property type="protein sequence ID" value="ENSP00000501404.1"/>
    <property type="gene ID" value="ENSG00000112761.22"/>
</dbReference>
<dbReference type="AlphaFoldDB" id="A0A6I8PRG4"/>
<evidence type="ECO:0000313" key="2">
    <source>
        <dbReference type="Ensembl" id="ENSP00000501404.1"/>
    </source>
</evidence>
<organism evidence="2 3">
    <name type="scientific">Homo sapiens</name>
    <name type="common">Human</name>
    <dbReference type="NCBI Taxonomy" id="9606"/>
    <lineage>
        <taxon>Eukaryota</taxon>
        <taxon>Metazoa</taxon>
        <taxon>Chordata</taxon>
        <taxon>Craniata</taxon>
        <taxon>Vertebrata</taxon>
        <taxon>Euteleostomi</taxon>
        <taxon>Mammalia</taxon>
        <taxon>Eutheria</taxon>
        <taxon>Euarchontoglires</taxon>
        <taxon>Primates</taxon>
        <taxon>Haplorrhini</taxon>
        <taxon>Catarrhini</taxon>
        <taxon>Hominidae</taxon>
        <taxon>Homo</taxon>
    </lineage>
</organism>
<name>A0A6I8PRG4_HUMAN</name>
<accession>A0A6I8PRG4</accession>
<dbReference type="ExpressionAtlas" id="A0A6I8PRG4">
    <property type="expression patterns" value="baseline and differential"/>
</dbReference>
<protein>
    <submittedName>
        <fullName evidence="2">Cellular communication network factor 6</fullName>
    </submittedName>
</protein>